<dbReference type="InterPro" id="IPR000571">
    <property type="entry name" value="Znf_CCCH"/>
</dbReference>
<dbReference type="FunFam" id="4.10.1000.10:FF:000001">
    <property type="entry name" value="zinc finger CCCH domain-containing protein 15-like"/>
    <property type="match status" value="1"/>
</dbReference>
<keyword evidence="3 5" id="KW-0863">Zinc-finger</keyword>
<keyword evidence="1 5" id="KW-0479">Metal-binding</keyword>
<sequence length="275" mass="30686">MPAQDECAGVDGGRHPSSQKIVVKSPPPTTTTPSQQQEDQLDMLFQRWPSSASLSESSMSASSSDLPGLNVVVPRRAGGKAANIKKELYKTEPCRSFQETGTCRYGKKCQFAHSNEELRQVKRHPKYKTKPCRNFCVYGSCPYGVRCRFIHSQNQGAFQGLDTRHLMMRPGCEGEMWQSARLPIFQDFQNVSEHTKAPIEWLGGTDVFETSDLDSSLGRSDTWTNVRVNADRVRAEEARMCAGQAEELELGAQFNRLRVGVCKVRVPGKIDTPVL</sequence>
<keyword evidence="4 5" id="KW-0862">Zinc</keyword>
<dbReference type="SMART" id="SM00356">
    <property type="entry name" value="ZnF_C3H1"/>
    <property type="match status" value="2"/>
</dbReference>
<dbReference type="Pfam" id="PF00642">
    <property type="entry name" value="zf-CCCH"/>
    <property type="match status" value="2"/>
</dbReference>
<keyword evidence="9" id="KW-1185">Reference proteome</keyword>
<feature type="zinc finger region" description="C3H1-type" evidence="5">
    <location>
        <begin position="88"/>
        <end position="116"/>
    </location>
</feature>
<accession>A0A5J4Z5R5</accession>
<name>A0A5J4Z5R5_PORPP</name>
<evidence type="ECO:0000256" key="4">
    <source>
        <dbReference type="ARBA" id="ARBA00022833"/>
    </source>
</evidence>
<dbReference type="InterPro" id="IPR036855">
    <property type="entry name" value="Znf_CCCH_sf"/>
</dbReference>
<feature type="zinc finger region" description="C3H1-type" evidence="5">
    <location>
        <begin position="126"/>
        <end position="154"/>
    </location>
</feature>
<organism evidence="8 9">
    <name type="scientific">Porphyridium purpureum</name>
    <name type="common">Red alga</name>
    <name type="synonym">Porphyridium cruentum</name>
    <dbReference type="NCBI Taxonomy" id="35688"/>
    <lineage>
        <taxon>Eukaryota</taxon>
        <taxon>Rhodophyta</taxon>
        <taxon>Bangiophyceae</taxon>
        <taxon>Porphyridiales</taxon>
        <taxon>Porphyridiaceae</taxon>
        <taxon>Porphyridium</taxon>
    </lineage>
</organism>
<evidence type="ECO:0000313" key="9">
    <source>
        <dbReference type="Proteomes" id="UP000324585"/>
    </source>
</evidence>
<dbReference type="OrthoDB" id="410307at2759"/>
<dbReference type="SUPFAM" id="SSF90229">
    <property type="entry name" value="CCCH zinc finger"/>
    <property type="match status" value="2"/>
</dbReference>
<dbReference type="PANTHER" id="PTHR12547">
    <property type="entry name" value="CCCH ZINC FINGER/TIS11-RELATED"/>
    <property type="match status" value="1"/>
</dbReference>
<gene>
    <name evidence="8" type="ORF">FVE85_6017</name>
</gene>
<dbReference type="Proteomes" id="UP000324585">
    <property type="component" value="Unassembled WGS sequence"/>
</dbReference>
<evidence type="ECO:0000259" key="7">
    <source>
        <dbReference type="PROSITE" id="PS50103"/>
    </source>
</evidence>
<evidence type="ECO:0000313" key="8">
    <source>
        <dbReference type="EMBL" id="KAA8498432.1"/>
    </source>
</evidence>
<feature type="region of interest" description="Disordered" evidence="6">
    <location>
        <begin position="1"/>
        <end position="38"/>
    </location>
</feature>
<evidence type="ECO:0000256" key="5">
    <source>
        <dbReference type="PROSITE-ProRule" id="PRU00723"/>
    </source>
</evidence>
<dbReference type="Gene3D" id="4.10.1000.10">
    <property type="entry name" value="Zinc finger, CCCH-type"/>
    <property type="match status" value="1"/>
</dbReference>
<dbReference type="PROSITE" id="PS50103">
    <property type="entry name" value="ZF_C3H1"/>
    <property type="match status" value="2"/>
</dbReference>
<evidence type="ECO:0000256" key="3">
    <source>
        <dbReference type="ARBA" id="ARBA00022771"/>
    </source>
</evidence>
<protein>
    <submittedName>
        <fullName evidence="8">Zinc finger protein zfs1</fullName>
    </submittedName>
</protein>
<feature type="domain" description="C3H1-type" evidence="7">
    <location>
        <begin position="126"/>
        <end position="154"/>
    </location>
</feature>
<evidence type="ECO:0000256" key="2">
    <source>
        <dbReference type="ARBA" id="ARBA00022737"/>
    </source>
</evidence>
<dbReference type="InterPro" id="IPR045877">
    <property type="entry name" value="ZFP36-like"/>
</dbReference>
<dbReference type="PANTHER" id="PTHR12547:SF18">
    <property type="entry name" value="PROTEIN TIS11"/>
    <property type="match status" value="1"/>
</dbReference>
<evidence type="ECO:0000256" key="6">
    <source>
        <dbReference type="SAM" id="MobiDB-lite"/>
    </source>
</evidence>
<dbReference type="GO" id="GO:0008270">
    <property type="term" value="F:zinc ion binding"/>
    <property type="evidence" value="ECO:0007669"/>
    <property type="project" value="UniProtKB-KW"/>
</dbReference>
<dbReference type="AlphaFoldDB" id="A0A5J4Z5R5"/>
<dbReference type="EMBL" id="VRMN01000001">
    <property type="protein sequence ID" value="KAA8498432.1"/>
    <property type="molecule type" value="Genomic_DNA"/>
</dbReference>
<proteinExistence type="predicted"/>
<feature type="domain" description="C3H1-type" evidence="7">
    <location>
        <begin position="88"/>
        <end position="116"/>
    </location>
</feature>
<dbReference type="FunFam" id="4.10.1000.10:FF:000002">
    <property type="entry name" value="Zinc finger protein 36, C3H1 type-like 1"/>
    <property type="match status" value="1"/>
</dbReference>
<dbReference type="Gene3D" id="6.10.250.3220">
    <property type="match status" value="1"/>
</dbReference>
<dbReference type="GO" id="GO:0003729">
    <property type="term" value="F:mRNA binding"/>
    <property type="evidence" value="ECO:0007669"/>
    <property type="project" value="InterPro"/>
</dbReference>
<evidence type="ECO:0000256" key="1">
    <source>
        <dbReference type="ARBA" id="ARBA00022723"/>
    </source>
</evidence>
<comment type="caution">
    <text evidence="8">The sequence shown here is derived from an EMBL/GenBank/DDBJ whole genome shotgun (WGS) entry which is preliminary data.</text>
</comment>
<reference evidence="9" key="1">
    <citation type="journal article" date="2019" name="Nat. Commun.">
        <title>Expansion of phycobilisome linker gene families in mesophilic red algae.</title>
        <authorList>
            <person name="Lee J."/>
            <person name="Kim D."/>
            <person name="Bhattacharya D."/>
            <person name="Yoon H.S."/>
        </authorList>
    </citation>
    <scope>NUCLEOTIDE SEQUENCE [LARGE SCALE GENOMIC DNA]</scope>
    <source>
        <strain evidence="9">CCMP 1328</strain>
    </source>
</reference>
<keyword evidence="2" id="KW-0677">Repeat</keyword>